<evidence type="ECO:0000313" key="18">
    <source>
        <dbReference type="Proteomes" id="UP000316968"/>
    </source>
</evidence>
<dbReference type="EC" id="2.7.13.3" evidence="3"/>
<evidence type="ECO:0000256" key="7">
    <source>
        <dbReference type="ARBA" id="ARBA00022692"/>
    </source>
</evidence>
<dbReference type="RefSeq" id="WP_141446583.1">
    <property type="nucleotide sequence ID" value="NZ_CP041217.1"/>
</dbReference>
<evidence type="ECO:0000256" key="1">
    <source>
        <dbReference type="ARBA" id="ARBA00000085"/>
    </source>
</evidence>
<dbReference type="Proteomes" id="UP000316968">
    <property type="component" value="Chromosome"/>
</dbReference>
<dbReference type="PROSITE" id="PS50109">
    <property type="entry name" value="HIS_KIN"/>
    <property type="match status" value="1"/>
</dbReference>
<dbReference type="SUPFAM" id="SSF55874">
    <property type="entry name" value="ATPase domain of HSP90 chaperone/DNA topoisomerase II/histidine kinase"/>
    <property type="match status" value="1"/>
</dbReference>
<dbReference type="SMART" id="SM00304">
    <property type="entry name" value="HAMP"/>
    <property type="match status" value="1"/>
</dbReference>
<dbReference type="Pfam" id="PF02518">
    <property type="entry name" value="HATPase_c"/>
    <property type="match status" value="1"/>
</dbReference>
<evidence type="ECO:0000256" key="8">
    <source>
        <dbReference type="ARBA" id="ARBA00022741"/>
    </source>
</evidence>
<dbReference type="InterPro" id="IPR003594">
    <property type="entry name" value="HATPase_dom"/>
</dbReference>
<keyword evidence="12" id="KW-0902">Two-component regulatory system</keyword>
<dbReference type="GO" id="GO:0005886">
    <property type="term" value="C:plasma membrane"/>
    <property type="evidence" value="ECO:0007669"/>
    <property type="project" value="UniProtKB-SubCell"/>
</dbReference>
<feature type="transmembrane region" description="Helical" evidence="14">
    <location>
        <begin position="317"/>
        <end position="340"/>
    </location>
</feature>
<comment type="subcellular location">
    <subcellularLocation>
        <location evidence="2">Cell membrane</location>
        <topology evidence="2">Multi-pass membrane protein</topology>
    </subcellularLocation>
</comment>
<dbReference type="InterPro" id="IPR003660">
    <property type="entry name" value="HAMP_dom"/>
</dbReference>
<feature type="domain" description="HAMP" evidence="16">
    <location>
        <begin position="337"/>
        <end position="389"/>
    </location>
</feature>
<evidence type="ECO:0000256" key="14">
    <source>
        <dbReference type="SAM" id="Phobius"/>
    </source>
</evidence>
<dbReference type="PANTHER" id="PTHR34220:SF11">
    <property type="entry name" value="SENSOR PROTEIN KINASE HPTS"/>
    <property type="match status" value="1"/>
</dbReference>
<dbReference type="SUPFAM" id="SSF158472">
    <property type="entry name" value="HAMP domain-like"/>
    <property type="match status" value="1"/>
</dbReference>
<keyword evidence="5" id="KW-0597">Phosphoprotein</keyword>
<keyword evidence="18" id="KW-1185">Reference proteome</keyword>
<dbReference type="PROSITE" id="PS50885">
    <property type="entry name" value="HAMP"/>
    <property type="match status" value="1"/>
</dbReference>
<reference evidence="17 18" key="1">
    <citation type="submission" date="2019-06" db="EMBL/GenBank/DDBJ databases">
        <title>Saccharibacillus brassicae sp. nov., an endophytic bacterium isolated from Chinese cabbage seeds (Brassica pekinensis).</title>
        <authorList>
            <person name="Jiang L."/>
            <person name="Lee J."/>
            <person name="Kim S.W."/>
        </authorList>
    </citation>
    <scope>NUCLEOTIDE SEQUENCE [LARGE SCALE GENOMIC DNA]</scope>
    <source>
        <strain evidence="18">KCTC 43072 / ATSA2</strain>
    </source>
</reference>
<evidence type="ECO:0000256" key="4">
    <source>
        <dbReference type="ARBA" id="ARBA00022475"/>
    </source>
</evidence>
<dbReference type="PANTHER" id="PTHR34220">
    <property type="entry name" value="SENSOR HISTIDINE KINASE YPDA"/>
    <property type="match status" value="1"/>
</dbReference>
<dbReference type="Pfam" id="PF06580">
    <property type="entry name" value="His_kinase"/>
    <property type="match status" value="1"/>
</dbReference>
<evidence type="ECO:0000256" key="11">
    <source>
        <dbReference type="ARBA" id="ARBA00022989"/>
    </source>
</evidence>
<keyword evidence="10" id="KW-0067">ATP-binding</keyword>
<evidence type="ECO:0000313" key="17">
    <source>
        <dbReference type="EMBL" id="QDH20197.1"/>
    </source>
</evidence>
<dbReference type="Gene3D" id="3.30.565.10">
    <property type="entry name" value="Histidine kinase-like ATPase, C-terminal domain"/>
    <property type="match status" value="1"/>
</dbReference>
<dbReference type="SMART" id="SM00387">
    <property type="entry name" value="HATPase_c"/>
    <property type="match status" value="1"/>
</dbReference>
<evidence type="ECO:0000256" key="9">
    <source>
        <dbReference type="ARBA" id="ARBA00022777"/>
    </source>
</evidence>
<evidence type="ECO:0000256" key="12">
    <source>
        <dbReference type="ARBA" id="ARBA00023012"/>
    </source>
</evidence>
<keyword evidence="13 14" id="KW-0472">Membrane</keyword>
<keyword evidence="7 14" id="KW-0812">Transmembrane</keyword>
<proteinExistence type="predicted"/>
<name>A0A4Y6UVB5_SACBS</name>
<evidence type="ECO:0000259" key="16">
    <source>
        <dbReference type="PROSITE" id="PS50885"/>
    </source>
</evidence>
<evidence type="ECO:0000256" key="3">
    <source>
        <dbReference type="ARBA" id="ARBA00012438"/>
    </source>
</evidence>
<keyword evidence="8" id="KW-0547">Nucleotide-binding</keyword>
<organism evidence="17 18">
    <name type="scientific">Saccharibacillus brassicae</name>
    <dbReference type="NCBI Taxonomy" id="2583377"/>
    <lineage>
        <taxon>Bacteria</taxon>
        <taxon>Bacillati</taxon>
        <taxon>Bacillota</taxon>
        <taxon>Bacilli</taxon>
        <taxon>Bacillales</taxon>
        <taxon>Paenibacillaceae</taxon>
        <taxon>Saccharibacillus</taxon>
    </lineage>
</organism>
<dbReference type="InterPro" id="IPR005467">
    <property type="entry name" value="His_kinase_dom"/>
</dbReference>
<sequence>MDILGFYRRTVKNNLFTKTILLFSFITIVTIIAFSYFMFVSMSQSAVRRELDNQKAAMSAIDRYIGLRVGEANSIMPDIYRDDALSLDLSYFLIHPYSDYVRYRLDRYSQTGIDSASAKAHLDNVLETRPDIRTLALYSSEQQALYAYHPDGEFRVVPVNASQSYVPDAMALENTNVSEPNAWVSRALGGVGEAMYSVSVPVNDKQSLKNLGQLSVWFDSSRLWNALTAYEKEFKGNIFVLSADGRVLFDTSGRFYGERFPYAERLESVYDVNSSGPAPENGLYFNKLASTSGGYTVAGIMSEAEAAQSYRNLRRTIVTIGAVCILFAILVPSLFIFNFAKRTNRIIRLTQRVKRGDLKTRLQDTKEDELGQIASSFDDMLDELNQYIDRVYKADIKQKHTELAALQARVNPHFLYNTLEVIRMRAVSQGAKDVGEMIYSLSMLFKSFVRQKERHTLKDELEACRLYLELFRIRYKDRLAYDIQADPDLLDAEVPRLSVQPIVENYIVHGIRSRDEDNRIVIFAHREERDIAVRVRDNGRGIPTEKMADLQAGLLRSGEEREGEGGFGLRSVHERLRLLYGPEYGIAVHSAGEGQGTSVEIRYPDSEEGERHVQSVSGG</sequence>
<comment type="catalytic activity">
    <reaction evidence="1">
        <text>ATP + protein L-histidine = ADP + protein N-phospho-L-histidine.</text>
        <dbReference type="EC" id="2.7.13.3"/>
    </reaction>
</comment>
<dbReference type="GO" id="GO:0005524">
    <property type="term" value="F:ATP binding"/>
    <property type="evidence" value="ECO:0007669"/>
    <property type="project" value="UniProtKB-KW"/>
</dbReference>
<dbReference type="InterPro" id="IPR050640">
    <property type="entry name" value="Bact_2-comp_sensor_kinase"/>
</dbReference>
<dbReference type="GO" id="GO:0000155">
    <property type="term" value="F:phosphorelay sensor kinase activity"/>
    <property type="evidence" value="ECO:0007669"/>
    <property type="project" value="InterPro"/>
</dbReference>
<evidence type="ECO:0000256" key="2">
    <source>
        <dbReference type="ARBA" id="ARBA00004651"/>
    </source>
</evidence>
<keyword evidence="4" id="KW-1003">Cell membrane</keyword>
<gene>
    <name evidence="17" type="ORF">FFV09_04580</name>
</gene>
<dbReference type="OrthoDB" id="9776552at2"/>
<keyword evidence="6" id="KW-0808">Transferase</keyword>
<dbReference type="CDD" id="cd06225">
    <property type="entry name" value="HAMP"/>
    <property type="match status" value="1"/>
</dbReference>
<dbReference type="KEGG" id="saca:FFV09_04580"/>
<dbReference type="Pfam" id="PF00672">
    <property type="entry name" value="HAMP"/>
    <property type="match status" value="1"/>
</dbReference>
<protein>
    <recommendedName>
        <fullName evidence="3">histidine kinase</fullName>
        <ecNumber evidence="3">2.7.13.3</ecNumber>
    </recommendedName>
</protein>
<feature type="domain" description="Histidine kinase" evidence="15">
    <location>
        <begin position="499"/>
        <end position="607"/>
    </location>
</feature>
<evidence type="ECO:0000256" key="6">
    <source>
        <dbReference type="ARBA" id="ARBA00022679"/>
    </source>
</evidence>
<accession>A0A4Y6UVB5</accession>
<dbReference type="EMBL" id="CP041217">
    <property type="protein sequence ID" value="QDH20197.1"/>
    <property type="molecule type" value="Genomic_DNA"/>
</dbReference>
<dbReference type="Gene3D" id="6.10.340.10">
    <property type="match status" value="1"/>
</dbReference>
<evidence type="ECO:0000256" key="10">
    <source>
        <dbReference type="ARBA" id="ARBA00022840"/>
    </source>
</evidence>
<keyword evidence="11 14" id="KW-1133">Transmembrane helix</keyword>
<evidence type="ECO:0000256" key="13">
    <source>
        <dbReference type="ARBA" id="ARBA00023136"/>
    </source>
</evidence>
<evidence type="ECO:0000256" key="5">
    <source>
        <dbReference type="ARBA" id="ARBA00022553"/>
    </source>
</evidence>
<dbReference type="InterPro" id="IPR010559">
    <property type="entry name" value="Sig_transdc_His_kin_internal"/>
</dbReference>
<dbReference type="InterPro" id="IPR036890">
    <property type="entry name" value="HATPase_C_sf"/>
</dbReference>
<evidence type="ECO:0000259" key="15">
    <source>
        <dbReference type="PROSITE" id="PS50109"/>
    </source>
</evidence>
<keyword evidence="9 17" id="KW-0418">Kinase</keyword>
<feature type="transmembrane region" description="Helical" evidence="14">
    <location>
        <begin position="20"/>
        <end position="39"/>
    </location>
</feature>
<dbReference type="AlphaFoldDB" id="A0A4Y6UVB5"/>